<evidence type="ECO:0000313" key="11">
    <source>
        <dbReference type="EMBL" id="MFC3701772.1"/>
    </source>
</evidence>
<dbReference type="EMBL" id="JBHRYN010000011">
    <property type="protein sequence ID" value="MFC3701772.1"/>
    <property type="molecule type" value="Genomic_DNA"/>
</dbReference>
<keyword evidence="7" id="KW-0482">Metalloprotease</keyword>
<keyword evidence="5" id="KW-0378">Hydrolase</keyword>
<keyword evidence="6" id="KW-0862">Zinc</keyword>
<dbReference type="SUPFAM" id="SSF63411">
    <property type="entry name" value="LuxS/MPP-like metallohydrolase"/>
    <property type="match status" value="3"/>
</dbReference>
<proteinExistence type="inferred from homology"/>
<protein>
    <submittedName>
        <fullName evidence="11">M16 family metallopeptidase</fullName>
    </submittedName>
</protein>
<dbReference type="Gene3D" id="3.30.830.10">
    <property type="entry name" value="Metalloenzyme, LuxS/M16 peptidase-like"/>
    <property type="match status" value="4"/>
</dbReference>
<evidence type="ECO:0000256" key="3">
    <source>
        <dbReference type="ARBA" id="ARBA00022670"/>
    </source>
</evidence>
<evidence type="ECO:0000313" key="12">
    <source>
        <dbReference type="Proteomes" id="UP001595710"/>
    </source>
</evidence>
<organism evidence="11 12">
    <name type="scientific">Reinekea marina</name>
    <dbReference type="NCBI Taxonomy" id="1310421"/>
    <lineage>
        <taxon>Bacteria</taxon>
        <taxon>Pseudomonadati</taxon>
        <taxon>Pseudomonadota</taxon>
        <taxon>Gammaproteobacteria</taxon>
        <taxon>Oceanospirillales</taxon>
        <taxon>Saccharospirillaceae</taxon>
        <taxon>Reinekea</taxon>
    </lineage>
</organism>
<dbReference type="InterPro" id="IPR011765">
    <property type="entry name" value="Pept_M16_N"/>
</dbReference>
<keyword evidence="12" id="KW-1185">Reference proteome</keyword>
<evidence type="ECO:0000256" key="2">
    <source>
        <dbReference type="ARBA" id="ARBA00007261"/>
    </source>
</evidence>
<name>A0ABV7WRF7_9GAMM</name>
<dbReference type="InterPro" id="IPR050626">
    <property type="entry name" value="Peptidase_M16"/>
</dbReference>
<evidence type="ECO:0000256" key="5">
    <source>
        <dbReference type="ARBA" id="ARBA00022801"/>
    </source>
</evidence>
<dbReference type="Pfam" id="PF05193">
    <property type="entry name" value="Peptidase_M16_C"/>
    <property type="match status" value="2"/>
</dbReference>
<dbReference type="RefSeq" id="WP_290279915.1">
    <property type="nucleotide sequence ID" value="NZ_JAUFQI010000001.1"/>
</dbReference>
<feature type="domain" description="Peptidase M16 N-terminal" evidence="9">
    <location>
        <begin position="67"/>
        <end position="202"/>
    </location>
</feature>
<comment type="cofactor">
    <cofactor evidence="1">
        <name>Zn(2+)</name>
        <dbReference type="ChEBI" id="CHEBI:29105"/>
    </cofactor>
</comment>
<feature type="domain" description="Peptidase M16 C-terminal" evidence="10">
    <location>
        <begin position="698"/>
        <end position="872"/>
    </location>
</feature>
<dbReference type="InterPro" id="IPR011249">
    <property type="entry name" value="Metalloenz_LuxS/M16"/>
</dbReference>
<evidence type="ECO:0000256" key="6">
    <source>
        <dbReference type="ARBA" id="ARBA00022833"/>
    </source>
</evidence>
<gene>
    <name evidence="11" type="ORF">ACFOND_08995</name>
</gene>
<accession>A0ABV7WRF7</accession>
<dbReference type="Proteomes" id="UP001595710">
    <property type="component" value="Unassembled WGS sequence"/>
</dbReference>
<evidence type="ECO:0000256" key="1">
    <source>
        <dbReference type="ARBA" id="ARBA00001947"/>
    </source>
</evidence>
<dbReference type="PANTHER" id="PTHR43690:SF17">
    <property type="entry name" value="PROTEIN YHJJ"/>
    <property type="match status" value="1"/>
</dbReference>
<keyword evidence="3" id="KW-0645">Protease</keyword>
<dbReference type="PANTHER" id="PTHR43690">
    <property type="entry name" value="NARDILYSIN"/>
    <property type="match status" value="1"/>
</dbReference>
<evidence type="ECO:0000259" key="10">
    <source>
        <dbReference type="Pfam" id="PF05193"/>
    </source>
</evidence>
<reference evidence="12" key="1">
    <citation type="journal article" date="2019" name="Int. J. Syst. Evol. Microbiol.">
        <title>The Global Catalogue of Microorganisms (GCM) 10K type strain sequencing project: providing services to taxonomists for standard genome sequencing and annotation.</title>
        <authorList>
            <consortium name="The Broad Institute Genomics Platform"/>
            <consortium name="The Broad Institute Genome Sequencing Center for Infectious Disease"/>
            <person name="Wu L."/>
            <person name="Ma J."/>
        </authorList>
    </citation>
    <scope>NUCLEOTIDE SEQUENCE [LARGE SCALE GENOMIC DNA]</scope>
    <source>
        <strain evidence="12">CECT 8288</strain>
    </source>
</reference>
<evidence type="ECO:0000256" key="4">
    <source>
        <dbReference type="ARBA" id="ARBA00022723"/>
    </source>
</evidence>
<evidence type="ECO:0000259" key="9">
    <source>
        <dbReference type="Pfam" id="PF00675"/>
    </source>
</evidence>
<comment type="similarity">
    <text evidence="2 8">Belongs to the peptidase M16 family.</text>
</comment>
<comment type="caution">
    <text evidence="11">The sequence shown here is derived from an EMBL/GenBank/DDBJ whole genome shotgun (WGS) entry which is preliminary data.</text>
</comment>
<dbReference type="InterPro" id="IPR007863">
    <property type="entry name" value="Peptidase_M16_C"/>
</dbReference>
<dbReference type="Pfam" id="PF00675">
    <property type="entry name" value="Peptidase_M16"/>
    <property type="match status" value="1"/>
</dbReference>
<dbReference type="InterPro" id="IPR001431">
    <property type="entry name" value="Pept_M16_Zn_BS"/>
</dbReference>
<sequence>MKKSVIGATLSAVVLAGCSVLSSQSTERSQVVSFSAEQAWQAVPDRHIQSGTLPNGLDWHVKTLPDNGSRDRVELRLRIRSGSLVETDTELGLAHFVEHMAFNGTERFPKNDIVEFFESAGMSFGGDINAHTSFGETVYKLTIPADQPELIKTAFEVMYDWATAISFAQEEVSKEAPVVIEEWRSNFGTEEQSWLQEYNDLYQGTHLLNRLPIGDNDIVASATATQLRDYYQKWYRPDNAEFVVVYPEGVFDAVETINTVFTPWTAEPTPEINYALGAVAIEGSRFKGVTDSNVTSHQWQLYLPVHRYGSDTPIAREIDFIDQVYTSVLSARLQRLGEVSDAAIIDAGSQIGEFFEQTKYLNVWATAYDGQQNQALNDITLELNRLQRYGITASEFATAKQKILMQNKNIQSWLQGADSGSHADYLMYFLSTNMALEDIDAAVIESEKMAAAVKLEKINHYIAQTIGSQDLAAYFYHPKTITPETQDWAAIYAKAWQQEVSSPVETSAAGGGLNYEFRGSISQEFDLTEEEGLFIWALENGITVVLKQSDIEPSRVYTQTMVFGGNRQMSNDLIAASEQWSEVRIRSGLEGRSGQDFFDKLDLDGIGYNVFIDGNASGVELSGQADQLGQMLKLTSGSLTDVALNEQMIALTLNSSVEHSAQYQTTPTYEFEKQFLAAVYGVEDPRYVYFSPDDIAAVTSADLVAVQESILKDNQGVIVAIVGDVTPDQVAPALKTYLAGLPLPGPSVSRSLGPITTESRFIRVAGQAEEKTDITYLFAQTELPVDVQRYLASEVMIQAVEKRLHKAIREDSGLTYGTAVSQGIQTFDQQQWQLQIHLSTEPAREKEALTALDETLQKLIETPLTDQEVLEASHRVAESEKQNLATNTGILNNLTGILFLGGDITDYDNGEAMLATVTTEQVNDLLGLLLNGKKVVAVHHP</sequence>
<evidence type="ECO:0000256" key="7">
    <source>
        <dbReference type="ARBA" id="ARBA00023049"/>
    </source>
</evidence>
<feature type="domain" description="Peptidase M16 C-terminal" evidence="10">
    <location>
        <begin position="222"/>
        <end position="402"/>
    </location>
</feature>
<dbReference type="PROSITE" id="PS00143">
    <property type="entry name" value="INSULINASE"/>
    <property type="match status" value="1"/>
</dbReference>
<dbReference type="PROSITE" id="PS51257">
    <property type="entry name" value="PROKAR_LIPOPROTEIN"/>
    <property type="match status" value="1"/>
</dbReference>
<evidence type="ECO:0000256" key="8">
    <source>
        <dbReference type="RuleBase" id="RU004447"/>
    </source>
</evidence>
<keyword evidence="4" id="KW-0479">Metal-binding</keyword>